<evidence type="ECO:0000313" key="3">
    <source>
        <dbReference type="Proteomes" id="UP001209540"/>
    </source>
</evidence>
<reference evidence="2" key="2">
    <citation type="submission" date="2023-02" db="EMBL/GenBank/DDBJ databases">
        <authorList>
            <consortium name="DOE Joint Genome Institute"/>
            <person name="Mondo S.J."/>
            <person name="Chang Y."/>
            <person name="Wang Y."/>
            <person name="Ahrendt S."/>
            <person name="Andreopoulos W."/>
            <person name="Barry K."/>
            <person name="Beard J."/>
            <person name="Benny G.L."/>
            <person name="Blankenship S."/>
            <person name="Bonito G."/>
            <person name="Cuomo C."/>
            <person name="Desiro A."/>
            <person name="Gervers K.A."/>
            <person name="Hundley H."/>
            <person name="Kuo A."/>
            <person name="LaButti K."/>
            <person name="Lang B.F."/>
            <person name="Lipzen A."/>
            <person name="O'Donnell K."/>
            <person name="Pangilinan J."/>
            <person name="Reynolds N."/>
            <person name="Sandor L."/>
            <person name="Smith M.W."/>
            <person name="Tsang A."/>
            <person name="Grigoriev I.V."/>
            <person name="Stajich J.E."/>
            <person name="Spatafora J.W."/>
        </authorList>
    </citation>
    <scope>NUCLEOTIDE SEQUENCE</scope>
    <source>
        <strain evidence="2">RSA 2281</strain>
    </source>
</reference>
<feature type="region of interest" description="Disordered" evidence="1">
    <location>
        <begin position="42"/>
        <end position="62"/>
    </location>
</feature>
<dbReference type="EMBL" id="JAIXMP010000004">
    <property type="protein sequence ID" value="KAI9274527.1"/>
    <property type="molecule type" value="Genomic_DNA"/>
</dbReference>
<feature type="compositionally biased region" description="Basic and acidic residues" evidence="1">
    <location>
        <begin position="287"/>
        <end position="299"/>
    </location>
</feature>
<reference evidence="2" key="1">
    <citation type="journal article" date="2022" name="IScience">
        <title>Evolution of zygomycete secretomes and the origins of terrestrial fungal ecologies.</title>
        <authorList>
            <person name="Chang Y."/>
            <person name="Wang Y."/>
            <person name="Mondo S."/>
            <person name="Ahrendt S."/>
            <person name="Andreopoulos W."/>
            <person name="Barry K."/>
            <person name="Beard J."/>
            <person name="Benny G.L."/>
            <person name="Blankenship S."/>
            <person name="Bonito G."/>
            <person name="Cuomo C."/>
            <person name="Desiro A."/>
            <person name="Gervers K.A."/>
            <person name="Hundley H."/>
            <person name="Kuo A."/>
            <person name="LaButti K."/>
            <person name="Lang B.F."/>
            <person name="Lipzen A."/>
            <person name="O'Donnell K."/>
            <person name="Pangilinan J."/>
            <person name="Reynolds N."/>
            <person name="Sandor L."/>
            <person name="Smith M.E."/>
            <person name="Tsang A."/>
            <person name="Grigoriev I.V."/>
            <person name="Stajich J.E."/>
            <person name="Spatafora J.W."/>
        </authorList>
    </citation>
    <scope>NUCLEOTIDE SEQUENCE</scope>
    <source>
        <strain evidence="2">RSA 2281</strain>
    </source>
</reference>
<proteinExistence type="predicted"/>
<name>A0AAD5K8P3_9FUNG</name>
<organism evidence="2 3">
    <name type="scientific">Phascolomyces articulosus</name>
    <dbReference type="NCBI Taxonomy" id="60185"/>
    <lineage>
        <taxon>Eukaryota</taxon>
        <taxon>Fungi</taxon>
        <taxon>Fungi incertae sedis</taxon>
        <taxon>Mucoromycota</taxon>
        <taxon>Mucoromycotina</taxon>
        <taxon>Mucoromycetes</taxon>
        <taxon>Mucorales</taxon>
        <taxon>Lichtheimiaceae</taxon>
        <taxon>Phascolomyces</taxon>
    </lineage>
</organism>
<gene>
    <name evidence="2" type="ORF">BDA99DRAFT_533160</name>
</gene>
<evidence type="ECO:0000313" key="2">
    <source>
        <dbReference type="EMBL" id="KAI9274527.1"/>
    </source>
</evidence>
<protein>
    <submittedName>
        <fullName evidence="2">Uncharacterized protein</fullName>
    </submittedName>
</protein>
<sequence length="299" mass="34378">MDGKEGWSKVPFPVRTWCCMISEEITANSTYPLKRIRKMTRTFSKASDEPQHGCDENDDGEKEECKYEDNDDLLSMSASLLTNVVEKFKDWCHDYRSENSFGHQTIFPFLDPIFTRHNLATRLCESHVTNRQNSLIADYIISHKTSMGTSHDIIRVEIKPPHTSSSSSQNQSDFVKIGKESKDMIDDLIVLGVEDLRVGGILIEGEDVSTYTMQLKCQDVYILRQYGQFRLLHSPQEVYAIPTIIEHIEQVANLVEQTRQRIDQCIMTQPTITTLSSWQRPSASIPKRTDEEIQRKTPK</sequence>
<keyword evidence="3" id="KW-1185">Reference proteome</keyword>
<feature type="compositionally biased region" description="Basic and acidic residues" evidence="1">
    <location>
        <begin position="46"/>
        <end position="55"/>
    </location>
</feature>
<dbReference type="Proteomes" id="UP001209540">
    <property type="component" value="Unassembled WGS sequence"/>
</dbReference>
<feature type="region of interest" description="Disordered" evidence="1">
    <location>
        <begin position="278"/>
        <end position="299"/>
    </location>
</feature>
<comment type="caution">
    <text evidence="2">The sequence shown here is derived from an EMBL/GenBank/DDBJ whole genome shotgun (WGS) entry which is preliminary data.</text>
</comment>
<accession>A0AAD5K8P3</accession>
<evidence type="ECO:0000256" key="1">
    <source>
        <dbReference type="SAM" id="MobiDB-lite"/>
    </source>
</evidence>
<dbReference type="AlphaFoldDB" id="A0AAD5K8P3"/>